<dbReference type="GO" id="GO:0006400">
    <property type="term" value="P:tRNA modification"/>
    <property type="evidence" value="ECO:0007669"/>
    <property type="project" value="InterPro"/>
</dbReference>
<evidence type="ECO:0000256" key="5">
    <source>
        <dbReference type="ARBA" id="ARBA00015443"/>
    </source>
</evidence>
<evidence type="ECO:0000256" key="12">
    <source>
        <dbReference type="ARBA" id="ARBA00023134"/>
    </source>
</evidence>
<dbReference type="InterPro" id="IPR024956">
    <property type="entry name" value="tRNAHis_GuaTrfase_cat"/>
</dbReference>
<evidence type="ECO:0000256" key="8">
    <source>
        <dbReference type="ARBA" id="ARBA00022695"/>
    </source>
</evidence>
<dbReference type="InterPro" id="IPR025845">
    <property type="entry name" value="Thg1_C_dom"/>
</dbReference>
<feature type="compositionally biased region" description="Acidic residues" evidence="15">
    <location>
        <begin position="214"/>
        <end position="224"/>
    </location>
</feature>
<dbReference type="EC" id="2.7.7.79" evidence="4"/>
<dbReference type="GO" id="GO:0000287">
    <property type="term" value="F:magnesium ion binding"/>
    <property type="evidence" value="ECO:0007669"/>
    <property type="project" value="InterPro"/>
</dbReference>
<comment type="function">
    <text evidence="2">Adds a GMP to the 5'-end of tRNA(His) after transcription and RNase P cleavage.</text>
</comment>
<evidence type="ECO:0000259" key="18">
    <source>
        <dbReference type="Pfam" id="PF14413"/>
    </source>
</evidence>
<organism evidence="19 20">
    <name type="scientific">Coemansia interrupta</name>
    <dbReference type="NCBI Taxonomy" id="1126814"/>
    <lineage>
        <taxon>Eukaryota</taxon>
        <taxon>Fungi</taxon>
        <taxon>Fungi incertae sedis</taxon>
        <taxon>Zoopagomycota</taxon>
        <taxon>Kickxellomycotina</taxon>
        <taxon>Kickxellomycetes</taxon>
        <taxon>Kickxellales</taxon>
        <taxon>Kickxellaceae</taxon>
        <taxon>Coemansia</taxon>
    </lineage>
</organism>
<comment type="caution">
    <text evidence="19">The sequence shown here is derived from an EMBL/GenBank/DDBJ whole genome shotgun (WGS) entry which is preliminary data.</text>
</comment>
<proteinExistence type="inferred from homology"/>
<dbReference type="Pfam" id="PF00291">
    <property type="entry name" value="PALP"/>
    <property type="match status" value="1"/>
</dbReference>
<evidence type="ECO:0000256" key="11">
    <source>
        <dbReference type="ARBA" id="ARBA00022842"/>
    </source>
</evidence>
<feature type="domain" description="tRNAHis guanylyltransferase catalytic" evidence="17">
    <location>
        <begin position="400"/>
        <end position="529"/>
    </location>
</feature>
<dbReference type="Gene3D" id="3.30.70.3000">
    <property type="match status" value="1"/>
</dbReference>
<dbReference type="InterPro" id="IPR036052">
    <property type="entry name" value="TrpB-like_PALP_sf"/>
</dbReference>
<dbReference type="AlphaFoldDB" id="A0A9W8H6D6"/>
<evidence type="ECO:0000313" key="19">
    <source>
        <dbReference type="EMBL" id="KAJ2779113.1"/>
    </source>
</evidence>
<feature type="region of interest" description="Disordered" evidence="15">
    <location>
        <begin position="171"/>
        <end position="255"/>
    </location>
</feature>
<reference evidence="19" key="1">
    <citation type="submission" date="2022-07" db="EMBL/GenBank/DDBJ databases">
        <title>Phylogenomic reconstructions and comparative analyses of Kickxellomycotina fungi.</title>
        <authorList>
            <person name="Reynolds N.K."/>
            <person name="Stajich J.E."/>
            <person name="Barry K."/>
            <person name="Grigoriev I.V."/>
            <person name="Crous P."/>
            <person name="Smith M.E."/>
        </authorList>
    </citation>
    <scope>NUCLEOTIDE SEQUENCE</scope>
    <source>
        <strain evidence="19">BCRC 34489</strain>
    </source>
</reference>
<accession>A0A9W8H6D6</accession>
<dbReference type="PANTHER" id="PTHR12729">
    <property type="entry name" value="TRNA(HIS) GUANYLYLTRANSFERASE-RELATED"/>
    <property type="match status" value="1"/>
</dbReference>
<dbReference type="Pfam" id="PF04446">
    <property type="entry name" value="Thg1"/>
    <property type="match status" value="1"/>
</dbReference>
<dbReference type="SUPFAM" id="SSF53686">
    <property type="entry name" value="Tryptophan synthase beta subunit-like PLP-dependent enzymes"/>
    <property type="match status" value="1"/>
</dbReference>
<dbReference type="Gene3D" id="3.40.50.1100">
    <property type="match status" value="3"/>
</dbReference>
<dbReference type="InterPro" id="IPR001926">
    <property type="entry name" value="TrpB-like_PALP"/>
</dbReference>
<comment type="cofactor">
    <cofactor evidence="1">
        <name>Mg(2+)</name>
        <dbReference type="ChEBI" id="CHEBI:18420"/>
    </cofactor>
</comment>
<evidence type="ECO:0000256" key="15">
    <source>
        <dbReference type="SAM" id="MobiDB-lite"/>
    </source>
</evidence>
<evidence type="ECO:0000256" key="1">
    <source>
        <dbReference type="ARBA" id="ARBA00001946"/>
    </source>
</evidence>
<dbReference type="Proteomes" id="UP001140172">
    <property type="component" value="Unassembled WGS sequence"/>
</dbReference>
<evidence type="ECO:0000256" key="7">
    <source>
        <dbReference type="ARBA" id="ARBA00022694"/>
    </source>
</evidence>
<evidence type="ECO:0000256" key="14">
    <source>
        <dbReference type="ARBA" id="ARBA00047281"/>
    </source>
</evidence>
<keyword evidence="6 19" id="KW-0808">Transferase</keyword>
<dbReference type="Pfam" id="PF14413">
    <property type="entry name" value="Thg1C"/>
    <property type="match status" value="1"/>
</dbReference>
<feature type="domain" description="Tryptophan synthase beta chain-like PALP" evidence="16">
    <location>
        <begin position="25"/>
        <end position="179"/>
    </location>
</feature>
<comment type="similarity">
    <text evidence="3">Belongs to the tRNA(His) guanylyltransferase family.</text>
</comment>
<dbReference type="InterPro" id="IPR038469">
    <property type="entry name" value="tRNAHis_GuaTrfase_Thg1_sf"/>
</dbReference>
<comment type="catalytic activity">
    <reaction evidence="14">
        <text>a 5'-end ribonucleotide-tRNA(His) + GTP + ATP + H2O = a 5'-end phospho-guanosine-ribonucleotide-tRNA(His) + AMP + 2 diphosphate + H(+)</text>
        <dbReference type="Rhea" id="RHEA:54564"/>
        <dbReference type="Rhea" id="RHEA-COMP:14193"/>
        <dbReference type="Rhea" id="RHEA-COMP:14917"/>
        <dbReference type="ChEBI" id="CHEBI:15377"/>
        <dbReference type="ChEBI" id="CHEBI:15378"/>
        <dbReference type="ChEBI" id="CHEBI:30616"/>
        <dbReference type="ChEBI" id="CHEBI:33019"/>
        <dbReference type="ChEBI" id="CHEBI:37565"/>
        <dbReference type="ChEBI" id="CHEBI:138282"/>
        <dbReference type="ChEBI" id="CHEBI:141847"/>
        <dbReference type="ChEBI" id="CHEBI:456215"/>
        <dbReference type="EC" id="2.7.7.79"/>
    </reaction>
</comment>
<keyword evidence="12" id="KW-0342">GTP-binding</keyword>
<evidence type="ECO:0000313" key="20">
    <source>
        <dbReference type="Proteomes" id="UP001140172"/>
    </source>
</evidence>
<dbReference type="InterPro" id="IPR007537">
    <property type="entry name" value="tRNAHis_GuaTrfase_Thg1"/>
</dbReference>
<dbReference type="FunFam" id="3.30.70.3000:FF:000001">
    <property type="entry name" value="tRNA(His) guanylyltransferase"/>
    <property type="match status" value="1"/>
</dbReference>
<name>A0A9W8H6D6_9FUNG</name>
<keyword evidence="20" id="KW-1185">Reference proteome</keyword>
<feature type="compositionally biased region" description="Low complexity" evidence="15">
    <location>
        <begin position="189"/>
        <end position="204"/>
    </location>
</feature>
<keyword evidence="11" id="KW-0460">Magnesium</keyword>
<dbReference type="GO" id="GO:0008193">
    <property type="term" value="F:tRNA guanylyltransferase activity"/>
    <property type="evidence" value="ECO:0007669"/>
    <property type="project" value="UniProtKB-EC"/>
</dbReference>
<evidence type="ECO:0000259" key="16">
    <source>
        <dbReference type="Pfam" id="PF00291"/>
    </source>
</evidence>
<sequence>MHDSEAERYVAALHTPTPLLYSTCDTNAALAVAYSARQLGVPASIFVPGGGAQFSAIRPKLELEGADVVEEGRTIREAYKAACDFVQGSEGAILIDTADEEAAIAGNATILSEITLQLKNQEPAVIITPVGSGGLLAGIITGLHQSHWYQVPIIAVETHNTNSFQQALLADSERDDQADESARPISGKTRALTTTTAASQSVSATPPPSLLPPLEDEPDNEDGELNQGPPGSRASNRSNSEGPSQLHSRVRVSSIDGRSAEPTIATCLSTGSVCPKALELSRVHPVVPISVSDAMAAEACRRFLDEHQMLIEVGSAAALSIVGKGLIHQVVPDLDHNSHVVVIVTGGANINFDRLDSYRQRFPYPAPIIAKSGQEVFMRMLDSTHPASSSGVAAMANSRYEYVRNFEQPDGLLPSTWLVVRVDGKGFSNFTTKHGFKKPNDIRALNLMNRAAKVVMENMDEIVISYGQSDEFSFVFSKDAKAYGRRASKLMTLLVSQFTSAYVFYWSEFFPDTKLQHPPAFDSRVVVYPSDRIMRDYLCWRQADCHINNMFNTCFWTLVDKGGLTPKEAEKRLAGTFKKDKHELLYGFDMNYNNELEIFKKGSVLVRDKILVDVVDRQNAVVTKREKPVVAIKHCDIIRDTFWEEHPEILGVEETQRPRRDEQ</sequence>
<dbReference type="PANTHER" id="PTHR12729:SF6">
    <property type="entry name" value="TRNA(HIS) GUANYLYLTRANSFERASE-RELATED"/>
    <property type="match status" value="1"/>
</dbReference>
<evidence type="ECO:0000256" key="2">
    <source>
        <dbReference type="ARBA" id="ARBA00002939"/>
    </source>
</evidence>
<feature type="compositionally biased region" description="Polar residues" evidence="15">
    <location>
        <begin position="233"/>
        <end position="247"/>
    </location>
</feature>
<evidence type="ECO:0000256" key="9">
    <source>
        <dbReference type="ARBA" id="ARBA00022723"/>
    </source>
</evidence>
<feature type="domain" description="Thg1 C-terminal" evidence="18">
    <location>
        <begin position="533"/>
        <end position="638"/>
    </location>
</feature>
<keyword evidence="9" id="KW-0479">Metal-binding</keyword>
<evidence type="ECO:0000256" key="13">
    <source>
        <dbReference type="ARBA" id="ARBA00032480"/>
    </source>
</evidence>
<dbReference type="EMBL" id="JANBUM010000314">
    <property type="protein sequence ID" value="KAJ2779113.1"/>
    <property type="molecule type" value="Genomic_DNA"/>
</dbReference>
<keyword evidence="10" id="KW-0547">Nucleotide-binding</keyword>
<evidence type="ECO:0000259" key="17">
    <source>
        <dbReference type="Pfam" id="PF04446"/>
    </source>
</evidence>
<evidence type="ECO:0000256" key="10">
    <source>
        <dbReference type="ARBA" id="ARBA00022741"/>
    </source>
</evidence>
<evidence type="ECO:0000256" key="6">
    <source>
        <dbReference type="ARBA" id="ARBA00022679"/>
    </source>
</evidence>
<dbReference type="GO" id="GO:0005525">
    <property type="term" value="F:GTP binding"/>
    <property type="evidence" value="ECO:0007669"/>
    <property type="project" value="UniProtKB-KW"/>
</dbReference>
<gene>
    <name evidence="19" type="primary">THG1L</name>
    <name evidence="19" type="ORF">GGI15_003978</name>
</gene>
<dbReference type="OrthoDB" id="7773036at2759"/>
<keyword evidence="8 19" id="KW-0548">Nucleotidyltransferase</keyword>
<protein>
    <recommendedName>
        <fullName evidence="5">tRNA(His) guanylyltransferase</fullName>
        <ecNumber evidence="4">2.7.7.79</ecNumber>
    </recommendedName>
    <alternativeName>
        <fullName evidence="13">tRNA-histidine guanylyltransferase</fullName>
    </alternativeName>
</protein>
<evidence type="ECO:0000256" key="3">
    <source>
        <dbReference type="ARBA" id="ARBA00010113"/>
    </source>
</evidence>
<evidence type="ECO:0000256" key="4">
    <source>
        <dbReference type="ARBA" id="ARBA00012511"/>
    </source>
</evidence>
<keyword evidence="7" id="KW-0819">tRNA processing</keyword>